<keyword evidence="3" id="KW-0175">Coiled coil</keyword>
<dbReference type="RefSeq" id="WP_367966422.1">
    <property type="nucleotide sequence ID" value="NZ_JBAKFJ010000001.1"/>
</dbReference>
<comment type="similarity">
    <text evidence="1 2">Belongs to the outer membrane factor (OMF) (TC 1.B.17) family.</text>
</comment>
<dbReference type="PANTHER" id="PTHR30203:SF29">
    <property type="entry name" value="PROTEIN CYAE"/>
    <property type="match status" value="1"/>
</dbReference>
<dbReference type="SUPFAM" id="SSF56954">
    <property type="entry name" value="Outer membrane efflux proteins (OEP)"/>
    <property type="match status" value="1"/>
</dbReference>
<dbReference type="InterPro" id="IPR028351">
    <property type="entry name" value="CyaE"/>
</dbReference>
<evidence type="ECO:0000313" key="5">
    <source>
        <dbReference type="EMBL" id="MEX0385939.1"/>
    </source>
</evidence>
<comment type="function">
    <text evidence="2">CyaE is necessary for transport of calmodulin-sensitive adenylate cyclase-hemolysin (cyclolysin).</text>
</comment>
<dbReference type="Gene3D" id="1.20.1600.10">
    <property type="entry name" value="Outer membrane efflux proteins (OEP)"/>
    <property type="match status" value="1"/>
</dbReference>
<dbReference type="EMBL" id="JBAKFJ010000001">
    <property type="protein sequence ID" value="MEX0385939.1"/>
    <property type="molecule type" value="Genomic_DNA"/>
</dbReference>
<name>A0ABV3SA54_9GAMM</name>
<evidence type="ECO:0000256" key="3">
    <source>
        <dbReference type="SAM" id="Coils"/>
    </source>
</evidence>
<sequence length="485" mass="50655">MPNRSFAGSVATAGALLLTLAGCANDAGSLAPAQPDRQWAVPAELAGAVDQALMQPDPGAVGVDQTRRYGLPGLIDLAQRLDPETRLAWEQARAAAYAVDSARADYFPQIGAALVAGRSRSDITFDLPGLGSTTVDNTATSTIPSVFVEWMLFDFGERESAVAVAEKLAISENLGFNLAHQQTLLDVSRDYHALLSARTQAEAAERALENSERILSSAEARLARGVGNVVEVAQAEQALAQSRLDAVRARGDARAAYASLMATVGLPAGRGVDVSTRPMPLPEAMPERLDAVVRDALRHRPDILQAVVNLQAQRAALDGAEAAFRPKVGLVASAARNNGKLAINGSSFDIPATDTLALLTVEVPLFDGGLRESRRQAAAAEVAGAEAQLAAVRRAAEAEVVTAYEGLATALSAWESADALVAAARRTADATLSAYRQGVGSLPEVLAAQNGLLDAEQARSQARADAQIAMTVFAFETGSLNQGAM</sequence>
<comment type="caution">
    <text evidence="5">The sequence shown here is derived from an EMBL/GenBank/DDBJ whole genome shotgun (WGS) entry which is preliminary data.</text>
</comment>
<dbReference type="Proteomes" id="UP001556653">
    <property type="component" value="Unassembled WGS sequence"/>
</dbReference>
<organism evidence="5 6">
    <name type="scientific">Spiribacter onubensis</name>
    <dbReference type="NCBI Taxonomy" id="3122420"/>
    <lineage>
        <taxon>Bacteria</taxon>
        <taxon>Pseudomonadati</taxon>
        <taxon>Pseudomonadota</taxon>
        <taxon>Gammaproteobacteria</taxon>
        <taxon>Chromatiales</taxon>
        <taxon>Ectothiorhodospiraceae</taxon>
        <taxon>Spiribacter</taxon>
    </lineage>
</organism>
<dbReference type="InterPro" id="IPR010131">
    <property type="entry name" value="MdtP/NodT-like"/>
</dbReference>
<reference evidence="5 6" key="1">
    <citation type="submission" date="2024-02" db="EMBL/GenBank/DDBJ databases">
        <title>New especies of Spiribacter isolated from saline water.</title>
        <authorList>
            <person name="Leon M.J."/>
            <person name="De La Haba R."/>
            <person name="Sanchez-Porro C."/>
            <person name="Ventosa A."/>
        </authorList>
    </citation>
    <scope>NUCLEOTIDE SEQUENCE [LARGE SCALE GENOMIC DNA]</scope>
    <source>
        <strain evidence="6">ag22IC4-227</strain>
    </source>
</reference>
<gene>
    <name evidence="5" type="ORF">V6X64_02885</name>
</gene>
<comment type="subcellular location">
    <subcellularLocation>
        <location evidence="2">Cell outer membrane</location>
        <topology evidence="2">Peripheral membrane protein</topology>
    </subcellularLocation>
</comment>
<dbReference type="InterPro" id="IPR003423">
    <property type="entry name" value="OMP_efflux"/>
</dbReference>
<accession>A0ABV3SA54</accession>
<keyword evidence="2" id="KW-0998">Cell outer membrane</keyword>
<keyword evidence="4" id="KW-0732">Signal</keyword>
<dbReference type="Pfam" id="PF02321">
    <property type="entry name" value="OEP"/>
    <property type="match status" value="2"/>
</dbReference>
<evidence type="ECO:0000256" key="1">
    <source>
        <dbReference type="ARBA" id="ARBA00007613"/>
    </source>
</evidence>
<keyword evidence="2" id="KW-0204">Cytolysis</keyword>
<protein>
    <recommendedName>
        <fullName evidence="2">Protein CyaE</fullName>
    </recommendedName>
</protein>
<evidence type="ECO:0000256" key="4">
    <source>
        <dbReference type="SAM" id="SignalP"/>
    </source>
</evidence>
<feature type="coiled-coil region" evidence="3">
    <location>
        <begin position="194"/>
        <end position="221"/>
    </location>
</feature>
<keyword evidence="2" id="KW-0813">Transport</keyword>
<feature type="signal peptide" evidence="4">
    <location>
        <begin position="1"/>
        <end position="26"/>
    </location>
</feature>
<keyword evidence="2" id="KW-0354">Hemolysis</keyword>
<dbReference type="PIRSF" id="PIRSF001892">
    <property type="entry name" value="CyaE"/>
    <property type="match status" value="1"/>
</dbReference>
<evidence type="ECO:0000256" key="2">
    <source>
        <dbReference type="PIRNR" id="PIRNR001892"/>
    </source>
</evidence>
<proteinExistence type="inferred from homology"/>
<keyword evidence="6" id="KW-1185">Reference proteome</keyword>
<dbReference type="PANTHER" id="PTHR30203">
    <property type="entry name" value="OUTER MEMBRANE CATION EFFLUX PROTEIN"/>
    <property type="match status" value="1"/>
</dbReference>
<keyword evidence="2" id="KW-0472">Membrane</keyword>
<evidence type="ECO:0000313" key="6">
    <source>
        <dbReference type="Proteomes" id="UP001556653"/>
    </source>
</evidence>
<dbReference type="PROSITE" id="PS51257">
    <property type="entry name" value="PROKAR_LIPOPROTEIN"/>
    <property type="match status" value="1"/>
</dbReference>
<feature type="chain" id="PRO_5047262231" description="Protein CyaE" evidence="4">
    <location>
        <begin position="27"/>
        <end position="485"/>
    </location>
</feature>